<feature type="domain" description="Bacterial alpha-L-rhamnosidase N-terminal" evidence="2">
    <location>
        <begin position="57"/>
        <end position="216"/>
    </location>
</feature>
<dbReference type="PANTHER" id="PTHR33307">
    <property type="entry name" value="ALPHA-RHAMNOSIDASE (EUROFUNG)"/>
    <property type="match status" value="1"/>
</dbReference>
<name>A0A916JUM4_9BACL</name>
<comment type="caution">
    <text evidence="4">The sequence shown here is derived from an EMBL/GenBank/DDBJ whole genome shotgun (WGS) entry which is preliminary data.</text>
</comment>
<dbReference type="Pfam" id="PF08531">
    <property type="entry name" value="Bac_rhamnosid_N"/>
    <property type="match status" value="1"/>
</dbReference>
<dbReference type="InterPro" id="IPR035396">
    <property type="entry name" value="Bac_rhamnosid6H"/>
</dbReference>
<dbReference type="RefSeq" id="WP_218090187.1">
    <property type="nucleotide sequence ID" value="NZ_CAJVAS010000001.1"/>
</dbReference>
<dbReference type="Proteomes" id="UP000693672">
    <property type="component" value="Unassembled WGS sequence"/>
</dbReference>
<gene>
    <name evidence="4" type="ORF">PAESOLCIP111_00377</name>
</gene>
<evidence type="ECO:0000259" key="3">
    <source>
        <dbReference type="Pfam" id="PF17389"/>
    </source>
</evidence>
<dbReference type="EMBL" id="CAJVAS010000001">
    <property type="protein sequence ID" value="CAG7600241.1"/>
    <property type="molecule type" value="Genomic_DNA"/>
</dbReference>
<dbReference type="PANTHER" id="PTHR33307:SF6">
    <property type="entry name" value="ALPHA-RHAMNOSIDASE (EUROFUNG)-RELATED"/>
    <property type="match status" value="1"/>
</dbReference>
<reference evidence="4" key="1">
    <citation type="submission" date="2021-06" db="EMBL/GenBank/DDBJ databases">
        <authorList>
            <person name="Criscuolo A."/>
        </authorList>
    </citation>
    <scope>NUCLEOTIDE SEQUENCE</scope>
    <source>
        <strain evidence="4">CIP111600</strain>
    </source>
</reference>
<dbReference type="InterPro" id="IPR008902">
    <property type="entry name" value="Rhamnosid_concanavalin"/>
</dbReference>
<sequence>MDKTWEAKWIMDAAFGELRPVDVFHKESEPFKRPDMQTELHNRHMLVRKKFTLEGGIRTATLDITADDYYKLYVNGRFVGQGPAQASYYHYYYNRYDIASFLTEGDNVIAVHVYYHGLISRSYSSGDRRQGLIAELKIDGKTAAQTDRSWKYRLAEEYVSGGTIGYDTQFLEHIDQRLKLSGWRDAAYDDASWESAWEHWADDHRLFLQPTPPLSVYEMKPEQIRVLPDAGYWIDFGQELTGQFRMQARGQAGQVIEIRCGEELRENGRVREEMRCNCLYREQWTLSGQDDVLELFDYKAFRYVEVLAAPDIQLDPGSFAAVVRHYPLDEQACRFESSDPLLNAIWSMCKNGIKYGSQENYVDCPSREKGQYLGDNTIITHAHAYLSGDLRLFRKSLLDFALLSSRVCPGMVAVAPGHLMQEIADFSFQWPMQLLQYYMQSGDIAFLEDMYPVAERMMRYFEKYRRADGLLANVADKWNLVDWPEGMRDGYDFPLKKVPGEGCHNVINAFYYGAMVAVAEIRKHLHLPEGDDLTAFREAFRQAFYRPGTQLFADAERSSHASLHANALPLLFGLVPEEAKAAVVALIRAKRLACGVYISYFVLNALAAAGEHELAYELLSSEEKHSWGNMVKEGATTCFEAWSKELKWNTSLCHPWASAPIPYLIEHVIGLRPAEPGWTRVKFTPRVPASLRSVKLSFRVASGTITFCCEDGQVQLTLPEGVETVEDEA</sequence>
<evidence type="ECO:0008006" key="6">
    <source>
        <dbReference type="Google" id="ProtNLM"/>
    </source>
</evidence>
<proteinExistence type="predicted"/>
<evidence type="ECO:0000313" key="4">
    <source>
        <dbReference type="EMBL" id="CAG7600241.1"/>
    </source>
</evidence>
<evidence type="ECO:0000259" key="1">
    <source>
        <dbReference type="Pfam" id="PF05592"/>
    </source>
</evidence>
<dbReference type="Pfam" id="PF17389">
    <property type="entry name" value="Bac_rhamnosid6H"/>
    <property type="match status" value="1"/>
</dbReference>
<accession>A0A916JUM4</accession>
<feature type="domain" description="Alpha-L-rhamnosidase concanavalin-like" evidence="1">
    <location>
        <begin position="228"/>
        <end position="322"/>
    </location>
</feature>
<dbReference type="AlphaFoldDB" id="A0A916JUM4"/>
<keyword evidence="5" id="KW-1185">Reference proteome</keyword>
<dbReference type="InterPro" id="IPR016007">
    <property type="entry name" value="Alpha_rhamnosid"/>
</dbReference>
<dbReference type="Pfam" id="PF05592">
    <property type="entry name" value="Bac_rhamnosid"/>
    <property type="match status" value="1"/>
</dbReference>
<protein>
    <recommendedName>
        <fullName evidence="6">Alpha-L-rhamnosidase</fullName>
    </recommendedName>
</protein>
<feature type="domain" description="Alpha-L-rhamnosidase six-hairpin glycosidase" evidence="3">
    <location>
        <begin position="331"/>
        <end position="668"/>
    </location>
</feature>
<evidence type="ECO:0000313" key="5">
    <source>
        <dbReference type="Proteomes" id="UP000693672"/>
    </source>
</evidence>
<organism evidence="4 5">
    <name type="scientific">Paenibacillus solanacearum</name>
    <dbReference type="NCBI Taxonomy" id="2048548"/>
    <lineage>
        <taxon>Bacteria</taxon>
        <taxon>Bacillati</taxon>
        <taxon>Bacillota</taxon>
        <taxon>Bacilli</taxon>
        <taxon>Bacillales</taxon>
        <taxon>Paenibacillaceae</taxon>
        <taxon>Paenibacillus</taxon>
    </lineage>
</organism>
<dbReference type="InterPro" id="IPR013737">
    <property type="entry name" value="Bac_rhamnosid_N"/>
</dbReference>
<evidence type="ECO:0000259" key="2">
    <source>
        <dbReference type="Pfam" id="PF08531"/>
    </source>
</evidence>